<dbReference type="PANTHER" id="PTHR43133">
    <property type="entry name" value="RNA POLYMERASE ECF-TYPE SIGMA FACTO"/>
    <property type="match status" value="1"/>
</dbReference>
<dbReference type="NCBIfam" id="TIGR02937">
    <property type="entry name" value="sigma70-ECF"/>
    <property type="match status" value="1"/>
</dbReference>
<dbReference type="InterPro" id="IPR014327">
    <property type="entry name" value="RNA_pol_sigma70_bacteroid"/>
</dbReference>
<dbReference type="NCBIfam" id="TIGR02985">
    <property type="entry name" value="Sig70_bacteroi1"/>
    <property type="match status" value="1"/>
</dbReference>
<reference evidence="7" key="2">
    <citation type="submission" date="2021-04" db="EMBL/GenBank/DDBJ databases">
        <authorList>
            <person name="Gilroy R."/>
        </authorList>
    </citation>
    <scope>NUCLEOTIDE SEQUENCE</scope>
    <source>
        <strain evidence="7">CHK118-2852</strain>
    </source>
</reference>
<dbReference type="InterPro" id="IPR039425">
    <property type="entry name" value="RNA_pol_sigma-70-like"/>
</dbReference>
<dbReference type="GO" id="GO:0006352">
    <property type="term" value="P:DNA-templated transcription initiation"/>
    <property type="evidence" value="ECO:0007669"/>
    <property type="project" value="InterPro"/>
</dbReference>
<organism evidence="7 8">
    <name type="scientific">Candidatus Bacteroides merdavium</name>
    <dbReference type="NCBI Taxonomy" id="2838472"/>
    <lineage>
        <taxon>Bacteria</taxon>
        <taxon>Pseudomonadati</taxon>
        <taxon>Bacteroidota</taxon>
        <taxon>Bacteroidia</taxon>
        <taxon>Bacteroidales</taxon>
        <taxon>Bacteroidaceae</taxon>
        <taxon>Bacteroides</taxon>
    </lineage>
</organism>
<dbReference type="PANTHER" id="PTHR43133:SF46">
    <property type="entry name" value="RNA POLYMERASE SIGMA-70 FACTOR ECF SUBFAMILY"/>
    <property type="match status" value="1"/>
</dbReference>
<dbReference type="Gene3D" id="1.10.10.10">
    <property type="entry name" value="Winged helix-like DNA-binding domain superfamily/Winged helix DNA-binding domain"/>
    <property type="match status" value="1"/>
</dbReference>
<evidence type="ECO:0000313" key="7">
    <source>
        <dbReference type="EMBL" id="HIZ91440.1"/>
    </source>
</evidence>
<comment type="caution">
    <text evidence="7">The sequence shown here is derived from an EMBL/GenBank/DDBJ whole genome shotgun (WGS) entry which is preliminary data.</text>
</comment>
<dbReference type="Pfam" id="PF08281">
    <property type="entry name" value="Sigma70_r4_2"/>
    <property type="match status" value="1"/>
</dbReference>
<dbReference type="InterPro" id="IPR013325">
    <property type="entry name" value="RNA_pol_sigma_r2"/>
</dbReference>
<evidence type="ECO:0000256" key="1">
    <source>
        <dbReference type="ARBA" id="ARBA00010641"/>
    </source>
</evidence>
<keyword evidence="2" id="KW-0805">Transcription regulation</keyword>
<dbReference type="Proteomes" id="UP000824108">
    <property type="component" value="Unassembled WGS sequence"/>
</dbReference>
<dbReference type="Gene3D" id="1.10.1740.10">
    <property type="match status" value="1"/>
</dbReference>
<dbReference type="InterPro" id="IPR036388">
    <property type="entry name" value="WH-like_DNA-bd_sf"/>
</dbReference>
<dbReference type="AlphaFoldDB" id="A0A9D2GYM8"/>
<proteinExistence type="inferred from homology"/>
<evidence type="ECO:0000256" key="3">
    <source>
        <dbReference type="ARBA" id="ARBA00023082"/>
    </source>
</evidence>
<keyword evidence="4" id="KW-0804">Transcription</keyword>
<comment type="similarity">
    <text evidence="1">Belongs to the sigma-70 factor family. ECF subfamily.</text>
</comment>
<gene>
    <name evidence="7" type="ORF">H9807_04900</name>
</gene>
<evidence type="ECO:0000259" key="6">
    <source>
        <dbReference type="Pfam" id="PF08281"/>
    </source>
</evidence>
<dbReference type="InterPro" id="IPR014284">
    <property type="entry name" value="RNA_pol_sigma-70_dom"/>
</dbReference>
<dbReference type="EMBL" id="DXAV01000041">
    <property type="protein sequence ID" value="HIZ91440.1"/>
    <property type="molecule type" value="Genomic_DNA"/>
</dbReference>
<evidence type="ECO:0000313" key="8">
    <source>
        <dbReference type="Proteomes" id="UP000824108"/>
    </source>
</evidence>
<dbReference type="Pfam" id="PF04542">
    <property type="entry name" value="Sigma70_r2"/>
    <property type="match status" value="1"/>
</dbReference>
<dbReference type="InterPro" id="IPR013249">
    <property type="entry name" value="RNA_pol_sigma70_r4_t2"/>
</dbReference>
<name>A0A9D2GYM8_9BACE</name>
<dbReference type="GO" id="GO:0016987">
    <property type="term" value="F:sigma factor activity"/>
    <property type="evidence" value="ECO:0007669"/>
    <property type="project" value="UniProtKB-KW"/>
</dbReference>
<evidence type="ECO:0000256" key="4">
    <source>
        <dbReference type="ARBA" id="ARBA00023163"/>
    </source>
</evidence>
<evidence type="ECO:0000259" key="5">
    <source>
        <dbReference type="Pfam" id="PF04542"/>
    </source>
</evidence>
<dbReference type="SUPFAM" id="SSF88659">
    <property type="entry name" value="Sigma3 and sigma4 domains of RNA polymerase sigma factors"/>
    <property type="match status" value="1"/>
</dbReference>
<dbReference type="SUPFAM" id="SSF88946">
    <property type="entry name" value="Sigma2 domain of RNA polymerase sigma factors"/>
    <property type="match status" value="1"/>
</dbReference>
<feature type="domain" description="RNA polymerase sigma-70 region 2" evidence="5">
    <location>
        <begin position="16"/>
        <end position="82"/>
    </location>
</feature>
<accession>A0A9D2GYM8</accession>
<reference evidence="7" key="1">
    <citation type="journal article" date="2021" name="PeerJ">
        <title>Extensive microbial diversity within the chicken gut microbiome revealed by metagenomics and culture.</title>
        <authorList>
            <person name="Gilroy R."/>
            <person name="Ravi A."/>
            <person name="Getino M."/>
            <person name="Pursley I."/>
            <person name="Horton D.L."/>
            <person name="Alikhan N.F."/>
            <person name="Baker D."/>
            <person name="Gharbi K."/>
            <person name="Hall N."/>
            <person name="Watson M."/>
            <person name="Adriaenssens E.M."/>
            <person name="Foster-Nyarko E."/>
            <person name="Jarju S."/>
            <person name="Secka A."/>
            <person name="Antonio M."/>
            <person name="Oren A."/>
            <person name="Chaudhuri R.R."/>
            <person name="La Ragione R."/>
            <person name="Hildebrand F."/>
            <person name="Pallen M.J."/>
        </authorList>
    </citation>
    <scope>NUCLEOTIDE SEQUENCE</scope>
    <source>
        <strain evidence="7">CHK118-2852</strain>
    </source>
</reference>
<keyword evidence="3" id="KW-0731">Sigma factor</keyword>
<feature type="domain" description="RNA polymerase sigma factor 70 region 4 type 2" evidence="6">
    <location>
        <begin position="117"/>
        <end position="167"/>
    </location>
</feature>
<sequence length="173" mass="20186">MHSHSSHMDERLLKRLFEAYSNDLLYYAQYLVHSKEEAEEIVSDVFFEVWQHRDKFSEVKNEKAWLLKVTHNKVVSWLRKNANGQALVPWEEVGSHGTFVDLQTPDSQIISREEIFRIHHVINQLPPRCRQVFLLAKIEKLPYKEIADVLGISVKTINIHVAKALETISSVLK</sequence>
<dbReference type="InterPro" id="IPR013324">
    <property type="entry name" value="RNA_pol_sigma_r3/r4-like"/>
</dbReference>
<dbReference type="GO" id="GO:0003677">
    <property type="term" value="F:DNA binding"/>
    <property type="evidence" value="ECO:0007669"/>
    <property type="project" value="InterPro"/>
</dbReference>
<dbReference type="CDD" id="cd06171">
    <property type="entry name" value="Sigma70_r4"/>
    <property type="match status" value="1"/>
</dbReference>
<evidence type="ECO:0000256" key="2">
    <source>
        <dbReference type="ARBA" id="ARBA00023015"/>
    </source>
</evidence>
<dbReference type="InterPro" id="IPR007627">
    <property type="entry name" value="RNA_pol_sigma70_r2"/>
</dbReference>
<protein>
    <submittedName>
        <fullName evidence="7">RNA polymerase sigma-70 factor</fullName>
    </submittedName>
</protein>